<dbReference type="AlphaFoldDB" id="A0A9Q0R8A2"/>
<proteinExistence type="predicted"/>
<sequence>MFRKKKDKEKQKKEPKKRRNTFSKLFSKSKKTTQIVNPNDIKNIEGINYSPFLSRYKTLVVCSKDAKLPSDVDSNSDQNQIENLNSNSNSKKTEENLEKKQTSQVLNQGINSEEKTKNGKIGIDLNQVDITQLQQLTSASLLSKFFIENSSEILEKQDNFQENFLYSKFITKFDNLTQNEAKFIKNWIEIRKEEIYQIIKKFPQQTILSFLLIDLVNFFEEVSTEFGNLDPKEKKILEQKLIQSKINNESLKSDQNNNKLLNSEEKMPIIPQRPTNPNWFQEKIGKK</sequence>
<keyword evidence="3" id="KW-1185">Reference proteome</keyword>
<feature type="compositionally biased region" description="Polar residues" evidence="1">
    <location>
        <begin position="72"/>
        <end position="81"/>
    </location>
</feature>
<comment type="caution">
    <text evidence="2">The sequence shown here is derived from an EMBL/GenBank/DDBJ whole genome shotgun (WGS) entry which is preliminary data.</text>
</comment>
<organism evidence="2 3">
    <name type="scientific">Anaeramoeba ignava</name>
    <name type="common">Anaerobic marine amoeba</name>
    <dbReference type="NCBI Taxonomy" id="1746090"/>
    <lineage>
        <taxon>Eukaryota</taxon>
        <taxon>Metamonada</taxon>
        <taxon>Anaeramoebidae</taxon>
        <taxon>Anaeramoeba</taxon>
    </lineage>
</organism>
<evidence type="ECO:0000313" key="3">
    <source>
        <dbReference type="Proteomes" id="UP001149090"/>
    </source>
</evidence>
<protein>
    <submittedName>
        <fullName evidence="2">Uncharacterized protein</fullName>
    </submittedName>
</protein>
<feature type="region of interest" description="Disordered" evidence="1">
    <location>
        <begin position="67"/>
        <end position="111"/>
    </location>
</feature>
<accession>A0A9Q0R8A2</accession>
<name>A0A9Q0R8A2_ANAIG</name>
<feature type="region of interest" description="Disordered" evidence="1">
    <location>
        <begin position="263"/>
        <end position="287"/>
    </location>
</feature>
<feature type="region of interest" description="Disordered" evidence="1">
    <location>
        <begin position="1"/>
        <end position="30"/>
    </location>
</feature>
<feature type="compositionally biased region" description="Polar residues" evidence="1">
    <location>
        <begin position="102"/>
        <end position="111"/>
    </location>
</feature>
<reference evidence="2" key="1">
    <citation type="submission" date="2022-10" db="EMBL/GenBank/DDBJ databases">
        <title>Novel sulphate-reducing endosymbionts in the free-living metamonad Anaeramoeba.</title>
        <authorList>
            <person name="Jerlstrom-Hultqvist J."/>
            <person name="Cepicka I."/>
            <person name="Gallot-Lavallee L."/>
            <person name="Salas-Leiva D."/>
            <person name="Curtis B.A."/>
            <person name="Zahonova K."/>
            <person name="Pipaliya S."/>
            <person name="Dacks J."/>
            <person name="Roger A.J."/>
        </authorList>
    </citation>
    <scope>NUCLEOTIDE SEQUENCE</scope>
    <source>
        <strain evidence="2">BMAN</strain>
    </source>
</reference>
<evidence type="ECO:0000313" key="2">
    <source>
        <dbReference type="EMBL" id="KAJ5070466.1"/>
    </source>
</evidence>
<dbReference type="Proteomes" id="UP001149090">
    <property type="component" value="Unassembled WGS sequence"/>
</dbReference>
<gene>
    <name evidence="2" type="ORF">M0811_10938</name>
</gene>
<dbReference type="EMBL" id="JAPDFW010000095">
    <property type="protein sequence ID" value="KAJ5070466.1"/>
    <property type="molecule type" value="Genomic_DNA"/>
</dbReference>
<evidence type="ECO:0000256" key="1">
    <source>
        <dbReference type="SAM" id="MobiDB-lite"/>
    </source>
</evidence>
<feature type="compositionally biased region" description="Basic and acidic residues" evidence="1">
    <location>
        <begin position="91"/>
        <end position="101"/>
    </location>
</feature>